<dbReference type="Gene3D" id="3.40.50.410">
    <property type="entry name" value="von Willebrand factor, type A domain"/>
    <property type="match status" value="1"/>
</dbReference>
<evidence type="ECO:0000256" key="2">
    <source>
        <dbReference type="ARBA" id="ARBA00022692"/>
    </source>
</evidence>
<keyword evidence="2 6" id="KW-0812">Transmembrane</keyword>
<dbReference type="SMART" id="SM00327">
    <property type="entry name" value="VWA"/>
    <property type="match status" value="1"/>
</dbReference>
<dbReference type="InterPro" id="IPR050768">
    <property type="entry name" value="UPF0353/GerABKA_families"/>
</dbReference>
<dbReference type="InterPro" id="IPR019734">
    <property type="entry name" value="TPR_rpt"/>
</dbReference>
<dbReference type="SUPFAM" id="SSF48452">
    <property type="entry name" value="TPR-like"/>
    <property type="match status" value="1"/>
</dbReference>
<dbReference type="InterPro" id="IPR002035">
    <property type="entry name" value="VWF_A"/>
</dbReference>
<name>A0A3B0ZDF3_9ZZZZ</name>
<keyword evidence="1" id="KW-1003">Cell membrane</keyword>
<dbReference type="Pfam" id="PF13519">
    <property type="entry name" value="VWA_2"/>
    <property type="match status" value="1"/>
</dbReference>
<dbReference type="AlphaFoldDB" id="A0A3B0ZDF3"/>
<evidence type="ECO:0000259" key="7">
    <source>
        <dbReference type="PROSITE" id="PS50234"/>
    </source>
</evidence>
<evidence type="ECO:0000256" key="4">
    <source>
        <dbReference type="ARBA" id="ARBA00023136"/>
    </source>
</evidence>
<dbReference type="Pfam" id="PF13414">
    <property type="entry name" value="TPR_11"/>
    <property type="match status" value="1"/>
</dbReference>
<evidence type="ECO:0000256" key="1">
    <source>
        <dbReference type="ARBA" id="ARBA00022475"/>
    </source>
</evidence>
<sequence>MSHYELHWREPLWLGVLLLLVLFIFVQHRLKRNQNSRLSHFADLHLLPYFINKPSQSFRLRRWRTYCAYGLLILAVSGPFLVSDKQEQIQHKAIDIVLIVDISPSMNATDLTPDRLTRAKVEIKDLLQLRPRDRVALITFSANAYLTLPLTHDQPVVQQFVNTLASNLVRRKGSNLSRALELAQETLSTSKNNSRAIILFSDGEHHTPSVRQQVQLLRQQNIPLFIMGLGTASGAPVIDSTNNTLIYQGTPVISKLNTEELKNLAQISRGLYTTPTADNSDWQDINAQLQQLSALNTYELYTQATVKLPPWLLMMALILILFPMIFRYRVTTVIKAWSFFLILPVLGLSPNATASSWQEAQALAALKKNEISTAENYYRNIEGFNGDLGRGSVAYKKNEWPQATAHFNKAMQSARTDQERAKASYNLGNALTQMKQVDNAITAYKQALQFQSSYPRASFNLNLVNQIRLSSLPQDKKQTDIIMPQQTQTHTEKNETGHRLSTKESEQTTTQTRLEQQSLQTSELQGAYIPDNLDKLLQKRYRRRDQMDTLSKTETKPW</sequence>
<dbReference type="SUPFAM" id="SSF53300">
    <property type="entry name" value="vWA-like"/>
    <property type="match status" value="1"/>
</dbReference>
<feature type="compositionally biased region" description="Basic and acidic residues" evidence="5">
    <location>
        <begin position="490"/>
        <end position="506"/>
    </location>
</feature>
<reference evidence="8" key="1">
    <citation type="submission" date="2018-06" db="EMBL/GenBank/DDBJ databases">
        <authorList>
            <person name="Zhirakovskaya E."/>
        </authorList>
    </citation>
    <scope>NUCLEOTIDE SEQUENCE</scope>
</reference>
<keyword evidence="4 6" id="KW-0472">Membrane</keyword>
<feature type="transmembrane region" description="Helical" evidence="6">
    <location>
        <begin position="12"/>
        <end position="30"/>
    </location>
</feature>
<feature type="transmembrane region" description="Helical" evidence="6">
    <location>
        <begin position="63"/>
        <end position="82"/>
    </location>
</feature>
<dbReference type="PROSITE" id="PS50234">
    <property type="entry name" value="VWFA"/>
    <property type="match status" value="1"/>
</dbReference>
<evidence type="ECO:0000256" key="6">
    <source>
        <dbReference type="SAM" id="Phobius"/>
    </source>
</evidence>
<gene>
    <name evidence="8" type="ORF">MNBD_GAMMA16-588</name>
</gene>
<dbReference type="PANTHER" id="PTHR22550:SF5">
    <property type="entry name" value="LEUCINE ZIPPER PROTEIN 4"/>
    <property type="match status" value="1"/>
</dbReference>
<feature type="compositionally biased region" description="Low complexity" evidence="5">
    <location>
        <begin position="507"/>
        <end position="525"/>
    </location>
</feature>
<dbReference type="InterPro" id="IPR011990">
    <property type="entry name" value="TPR-like_helical_dom_sf"/>
</dbReference>
<feature type="region of interest" description="Disordered" evidence="5">
    <location>
        <begin position="481"/>
        <end position="525"/>
    </location>
</feature>
<feature type="domain" description="VWFA" evidence="7">
    <location>
        <begin position="95"/>
        <end position="292"/>
    </location>
</feature>
<feature type="transmembrane region" description="Helical" evidence="6">
    <location>
        <begin position="308"/>
        <end position="326"/>
    </location>
</feature>
<dbReference type="SMART" id="SM00028">
    <property type="entry name" value="TPR"/>
    <property type="match status" value="2"/>
</dbReference>
<dbReference type="PROSITE" id="PS50005">
    <property type="entry name" value="TPR"/>
    <property type="match status" value="1"/>
</dbReference>
<keyword evidence="3 6" id="KW-1133">Transmembrane helix</keyword>
<dbReference type="PANTHER" id="PTHR22550">
    <property type="entry name" value="SPORE GERMINATION PROTEIN"/>
    <property type="match status" value="1"/>
</dbReference>
<evidence type="ECO:0000313" key="8">
    <source>
        <dbReference type="EMBL" id="VAW87020.1"/>
    </source>
</evidence>
<dbReference type="InterPro" id="IPR036465">
    <property type="entry name" value="vWFA_dom_sf"/>
</dbReference>
<evidence type="ECO:0000256" key="5">
    <source>
        <dbReference type="SAM" id="MobiDB-lite"/>
    </source>
</evidence>
<dbReference type="EMBL" id="UOFO01000109">
    <property type="protein sequence ID" value="VAW87020.1"/>
    <property type="molecule type" value="Genomic_DNA"/>
</dbReference>
<organism evidence="8">
    <name type="scientific">hydrothermal vent metagenome</name>
    <dbReference type="NCBI Taxonomy" id="652676"/>
    <lineage>
        <taxon>unclassified sequences</taxon>
        <taxon>metagenomes</taxon>
        <taxon>ecological metagenomes</taxon>
    </lineage>
</organism>
<protein>
    <recommendedName>
        <fullName evidence="7">VWFA domain-containing protein</fullName>
    </recommendedName>
</protein>
<dbReference type="Gene3D" id="1.25.40.10">
    <property type="entry name" value="Tetratricopeptide repeat domain"/>
    <property type="match status" value="1"/>
</dbReference>
<evidence type="ECO:0000256" key="3">
    <source>
        <dbReference type="ARBA" id="ARBA00022989"/>
    </source>
</evidence>
<accession>A0A3B0ZDF3</accession>
<proteinExistence type="predicted"/>